<sequence length="280" mass="31849">MSLELPSVLEEVAAYASSSPGKSEVESSRPEEDLATVRSYLDLVTELKEVIRLDGELELGGLIPLEPLISKLENPSAILEAEEILVFSDLLYTATIIHRRLEALDDRYELLKEQAQRITPLNQLRSLITRVLDENGTVRPDASSGLINIHHRTRGVRDRIRKRLESTVQDEDLARIVQEDYITLRNDRYVILLRPEFKGLLQGIVHDHSRSGASVYVEPLHVVELNNQVASLIDEEREEIRRILQEVTQEIRSAAPVILDDYEALVWLDAFQARARYAIA</sequence>
<comment type="caution">
    <text evidence="3">The sequence shown here is derived from an EMBL/GenBank/DDBJ whole genome shotgun (WGS) entry which is preliminary data.</text>
</comment>
<dbReference type="AlphaFoldDB" id="A0A9D6UY08"/>
<feature type="coiled-coil region" evidence="1">
    <location>
        <begin position="226"/>
        <end position="253"/>
    </location>
</feature>
<reference evidence="3" key="1">
    <citation type="submission" date="2020-07" db="EMBL/GenBank/DDBJ databases">
        <title>Huge and variable diversity of episymbiotic CPR bacteria and DPANN archaea in groundwater ecosystems.</title>
        <authorList>
            <person name="He C.Y."/>
            <person name="Keren R."/>
            <person name="Whittaker M."/>
            <person name="Farag I.F."/>
            <person name="Doudna J."/>
            <person name="Cate J.H.D."/>
            <person name="Banfield J.F."/>
        </authorList>
    </citation>
    <scope>NUCLEOTIDE SEQUENCE</scope>
    <source>
        <strain evidence="3">NC_groundwater_1664_Pr3_B-0.1um_52_9</strain>
    </source>
</reference>
<evidence type="ECO:0000259" key="2">
    <source>
        <dbReference type="SMART" id="SM00533"/>
    </source>
</evidence>
<keyword evidence="1" id="KW-0175">Coiled coil</keyword>
<dbReference type="InterPro" id="IPR036187">
    <property type="entry name" value="DNA_mismatch_repair_MutS_sf"/>
</dbReference>
<feature type="domain" description="DNA mismatch repair protein MutS core" evidence="2">
    <location>
        <begin position="3"/>
        <end position="280"/>
    </location>
</feature>
<dbReference type="GO" id="GO:0006298">
    <property type="term" value="P:mismatch repair"/>
    <property type="evidence" value="ECO:0007669"/>
    <property type="project" value="InterPro"/>
</dbReference>
<dbReference type="PANTHER" id="PTHR48466:SF2">
    <property type="entry name" value="OS10G0509000 PROTEIN"/>
    <property type="match status" value="1"/>
</dbReference>
<dbReference type="GO" id="GO:0005524">
    <property type="term" value="F:ATP binding"/>
    <property type="evidence" value="ECO:0007669"/>
    <property type="project" value="InterPro"/>
</dbReference>
<accession>A0A9D6UY08</accession>
<dbReference type="InterPro" id="IPR007696">
    <property type="entry name" value="DNA_mismatch_repair_MutS_core"/>
</dbReference>
<dbReference type="SMART" id="SM00533">
    <property type="entry name" value="MUTSd"/>
    <property type="match status" value="1"/>
</dbReference>
<evidence type="ECO:0000313" key="3">
    <source>
        <dbReference type="EMBL" id="MBI5248496.1"/>
    </source>
</evidence>
<name>A0A9D6UY08_9BACT</name>
<gene>
    <name evidence="3" type="ORF">HY912_03280</name>
</gene>
<dbReference type="PANTHER" id="PTHR48466">
    <property type="entry name" value="OS10G0509000 PROTEIN-RELATED"/>
    <property type="match status" value="1"/>
</dbReference>
<dbReference type="SUPFAM" id="SSF48334">
    <property type="entry name" value="DNA repair protein MutS, domain III"/>
    <property type="match status" value="1"/>
</dbReference>
<protein>
    <recommendedName>
        <fullName evidence="2">DNA mismatch repair protein MutS core domain-containing protein</fullName>
    </recommendedName>
</protein>
<feature type="non-terminal residue" evidence="3">
    <location>
        <position position="280"/>
    </location>
</feature>
<dbReference type="GO" id="GO:0030983">
    <property type="term" value="F:mismatched DNA binding"/>
    <property type="evidence" value="ECO:0007669"/>
    <property type="project" value="InterPro"/>
</dbReference>
<dbReference type="EMBL" id="JACRDE010000097">
    <property type="protein sequence ID" value="MBI5248496.1"/>
    <property type="molecule type" value="Genomic_DNA"/>
</dbReference>
<dbReference type="GO" id="GO:0140664">
    <property type="term" value="F:ATP-dependent DNA damage sensor activity"/>
    <property type="evidence" value="ECO:0007669"/>
    <property type="project" value="InterPro"/>
</dbReference>
<proteinExistence type="predicted"/>
<dbReference type="Proteomes" id="UP000807825">
    <property type="component" value="Unassembled WGS sequence"/>
</dbReference>
<dbReference type="InterPro" id="IPR045076">
    <property type="entry name" value="MutS"/>
</dbReference>
<evidence type="ECO:0000256" key="1">
    <source>
        <dbReference type="SAM" id="Coils"/>
    </source>
</evidence>
<evidence type="ECO:0000313" key="4">
    <source>
        <dbReference type="Proteomes" id="UP000807825"/>
    </source>
</evidence>
<organism evidence="3 4">
    <name type="scientific">Desulfomonile tiedjei</name>
    <dbReference type="NCBI Taxonomy" id="2358"/>
    <lineage>
        <taxon>Bacteria</taxon>
        <taxon>Pseudomonadati</taxon>
        <taxon>Thermodesulfobacteriota</taxon>
        <taxon>Desulfomonilia</taxon>
        <taxon>Desulfomonilales</taxon>
        <taxon>Desulfomonilaceae</taxon>
        <taxon>Desulfomonile</taxon>
    </lineage>
</organism>